<dbReference type="GO" id="GO:0000166">
    <property type="term" value="F:nucleotide binding"/>
    <property type="evidence" value="ECO:0007669"/>
    <property type="project" value="UniProtKB-KW"/>
</dbReference>
<evidence type="ECO:0000256" key="1">
    <source>
        <dbReference type="ARBA" id="ARBA00022679"/>
    </source>
</evidence>
<dbReference type="GO" id="GO:0003968">
    <property type="term" value="F:RNA-directed RNA polymerase activity"/>
    <property type="evidence" value="ECO:0007669"/>
    <property type="project" value="UniProtKB-EC"/>
</dbReference>
<evidence type="ECO:0000256" key="5">
    <source>
        <dbReference type="ARBA" id="ARBA00048744"/>
    </source>
</evidence>
<sequence length="389" mass="46060">MDQILFIMEKYYHPVRVEHYDWNTFENFLSVLDVLEKSSSPGFPYSQDKPTIGEWLGFNGLTYDPFQIQILWHSVRNLIDQDEISPLWRVFIKKEPHKMTKADSKRWRLIAACPLDLQVLWQMLFAKQNSKQIEEAQFIPSIQGMKIPFGNWKYYYNLWVRNGTTSGADMTAWDWTCRGWMLDLDLRLRKRLITTDNDWYVQADKLYKDAFVDCRLLLSDGRIYQQQYPGVMKSGCVNTISTNSHAQVMLHILYSLRKGISFEPMVFAVGDDTLKHPKHLEDLSLYESFGVKIKTVSETLEFLGREWVDRGMLPMYTSKHLFKLMTQTEDFLPETLDAYLREYVNTPEEYELLEKLVSKLSLVGKVHSREYYKFWLDNPLAEYCNVYDR</sequence>
<evidence type="ECO:0000256" key="2">
    <source>
        <dbReference type="ARBA" id="ARBA00022695"/>
    </source>
</evidence>
<feature type="domain" description="RNA-directed RNA polymerase C-terminal" evidence="6">
    <location>
        <begin position="28"/>
        <end position="324"/>
    </location>
</feature>
<dbReference type="InterPro" id="IPR001205">
    <property type="entry name" value="RNA-dir_pol_C"/>
</dbReference>
<keyword evidence="1" id="KW-0808">Transferase</keyword>
<comment type="catalytic activity">
    <reaction evidence="5">
        <text>RNA(n) + a ribonucleoside 5'-triphosphate = RNA(n+1) + diphosphate</text>
        <dbReference type="Rhea" id="RHEA:21248"/>
        <dbReference type="Rhea" id="RHEA-COMP:14527"/>
        <dbReference type="Rhea" id="RHEA-COMP:17342"/>
        <dbReference type="ChEBI" id="CHEBI:33019"/>
        <dbReference type="ChEBI" id="CHEBI:61557"/>
        <dbReference type="ChEBI" id="CHEBI:140395"/>
        <dbReference type="EC" id="2.7.7.48"/>
    </reaction>
</comment>
<protein>
    <recommendedName>
        <fullName evidence="6">RNA-directed RNA polymerase C-terminal domain-containing protein</fullName>
    </recommendedName>
</protein>
<dbReference type="GO" id="GO:0003723">
    <property type="term" value="F:RNA binding"/>
    <property type="evidence" value="ECO:0007669"/>
    <property type="project" value="InterPro"/>
</dbReference>
<dbReference type="PRINTS" id="PR00914">
    <property type="entry name" value="LVIRUSRNAPOL"/>
</dbReference>
<dbReference type="InterPro" id="IPR043502">
    <property type="entry name" value="DNA/RNA_pol_sf"/>
</dbReference>
<dbReference type="GO" id="GO:0006351">
    <property type="term" value="P:DNA-templated transcription"/>
    <property type="evidence" value="ECO:0007669"/>
    <property type="project" value="InterPro"/>
</dbReference>
<evidence type="ECO:0000256" key="4">
    <source>
        <dbReference type="ARBA" id="ARBA00022953"/>
    </source>
</evidence>
<evidence type="ECO:0000313" key="7">
    <source>
        <dbReference type="EMBL" id="UGO57178.1"/>
    </source>
</evidence>
<name>A0A8K1U3Y8_9VIRU</name>
<keyword evidence="3" id="KW-0547">Nucleotide-binding</keyword>
<dbReference type="EMBL" id="MW239227">
    <property type="protein sequence ID" value="UGO57178.1"/>
    <property type="molecule type" value="Genomic_RNA"/>
</dbReference>
<evidence type="ECO:0000256" key="3">
    <source>
        <dbReference type="ARBA" id="ARBA00022741"/>
    </source>
</evidence>
<accession>A0A8K1U3Y8</accession>
<dbReference type="SUPFAM" id="SSF56672">
    <property type="entry name" value="DNA/RNA polymerases"/>
    <property type="match status" value="1"/>
</dbReference>
<dbReference type="Pfam" id="PF00680">
    <property type="entry name" value="RdRP_1"/>
    <property type="match status" value="1"/>
</dbReference>
<organism evidence="7">
    <name type="scientific">Riboviria sp</name>
    <dbReference type="NCBI Taxonomy" id="2585031"/>
    <lineage>
        <taxon>Viruses</taxon>
        <taxon>Riboviria</taxon>
    </lineage>
</organism>
<reference evidence="7" key="1">
    <citation type="submission" date="2020-11" db="EMBL/GenBank/DDBJ databases">
        <title>RNA virus dark matter in the feces of wild birds.</title>
        <authorList>
            <person name="Lu X."/>
            <person name="Yang X.S."/>
            <person name="Zhang W."/>
        </authorList>
    </citation>
    <scope>NUCLEOTIDE SEQUENCE</scope>
    <source>
        <strain evidence="7">DuskyWarbler62con23</strain>
    </source>
</reference>
<proteinExistence type="predicted"/>
<keyword evidence="4" id="KW-0693">Viral RNA replication</keyword>
<keyword evidence="2" id="KW-0548">Nucleotidyltransferase</keyword>
<dbReference type="InterPro" id="IPR001795">
    <property type="entry name" value="RNA-dir_pol_luteovirus"/>
</dbReference>
<evidence type="ECO:0000259" key="6">
    <source>
        <dbReference type="Pfam" id="PF00680"/>
    </source>
</evidence>